<proteinExistence type="predicted"/>
<dbReference type="Proteomes" id="UP000039541">
    <property type="component" value="Unassembled WGS sequence"/>
</dbReference>
<dbReference type="EMBL" id="CQPC01000092">
    <property type="protein sequence ID" value="CNV14741.1"/>
    <property type="molecule type" value="Genomic_DNA"/>
</dbReference>
<sequence length="112" mass="12872">MVTKLSVFKEVMPVEDVAVYQAIVMLCLGGQLHNVVETHLRRFHLLPARQHAAQVSHWRDHPRAEHRRGDHSAGSHTAFNDHRRAEHNHCGIHQTLYRHPPTDKPLREFAGA</sequence>
<dbReference type="AlphaFoldDB" id="A0A655EBU0"/>
<gene>
    <name evidence="1" type="ORF">ERS008202_04445</name>
</gene>
<accession>A0A655EBU0</accession>
<evidence type="ECO:0000313" key="1">
    <source>
        <dbReference type="EMBL" id="CNV14741.1"/>
    </source>
</evidence>
<name>A0A655EBU0_SALET</name>
<organism evidence="1 2">
    <name type="scientific">Salmonella enterica subsp. enterica serovar Bovismorbificans</name>
    <dbReference type="NCBI Taxonomy" id="58097"/>
    <lineage>
        <taxon>Bacteria</taxon>
        <taxon>Pseudomonadati</taxon>
        <taxon>Pseudomonadota</taxon>
        <taxon>Gammaproteobacteria</taxon>
        <taxon>Enterobacterales</taxon>
        <taxon>Enterobacteriaceae</taxon>
        <taxon>Salmonella</taxon>
    </lineage>
</organism>
<evidence type="ECO:0000313" key="2">
    <source>
        <dbReference type="Proteomes" id="UP000039541"/>
    </source>
</evidence>
<protein>
    <submittedName>
        <fullName evidence="1">Uncharacterized protein</fullName>
    </submittedName>
</protein>
<reference evidence="1 2" key="1">
    <citation type="submission" date="2015-03" db="EMBL/GenBank/DDBJ databases">
        <authorList>
            <consortium name="Pathogen Informatics"/>
        </authorList>
    </citation>
    <scope>NUCLEOTIDE SEQUENCE [LARGE SCALE GENOMIC DNA]</scope>
    <source>
        <strain evidence="1 2">3476</strain>
    </source>
</reference>